<evidence type="ECO:0000313" key="4">
    <source>
        <dbReference type="EMBL" id="QFX93242.1"/>
    </source>
</evidence>
<protein>
    <submittedName>
        <fullName evidence="4">Helix-turn-helix domain-containing protein</fullName>
    </submittedName>
</protein>
<dbReference type="Gene3D" id="1.10.260.40">
    <property type="entry name" value="lambda repressor-like DNA-binding domains"/>
    <property type="match status" value="1"/>
</dbReference>
<evidence type="ECO:0000259" key="3">
    <source>
        <dbReference type="PROSITE" id="PS50943"/>
    </source>
</evidence>
<reference evidence="4 5" key="1">
    <citation type="submission" date="2019-10" db="EMBL/GenBank/DDBJ databases">
        <title>Genome sequencing of Lactobacillus fructivorans.</title>
        <authorList>
            <person name="Kim K."/>
        </authorList>
    </citation>
    <scope>NUCLEOTIDE SEQUENCE [LARGE SCALE GENOMIC DNA]</scope>
    <source>
        <strain evidence="4 5">LF543</strain>
    </source>
</reference>
<dbReference type="PROSITE" id="PS50943">
    <property type="entry name" value="HTH_CROC1"/>
    <property type="match status" value="1"/>
</dbReference>
<dbReference type="PANTHER" id="PTHR46558">
    <property type="entry name" value="TRACRIPTIONAL REGULATORY PROTEIN-RELATED-RELATED"/>
    <property type="match status" value="1"/>
</dbReference>
<dbReference type="RefSeq" id="WP_010022114.1">
    <property type="nucleotide sequence ID" value="NZ_AZDS01000006.1"/>
</dbReference>
<sequence length="110" mass="12680">MNVVFPERLKSYMQANHLSEMEVANKLSVSKPEVDNWEAGVSTPDLTNLINLTKVFNCTIDDLVFGSSDVVVKHTHSMNFWYFISHYWWLLFAFGGFLGWFVPAIVDVFK</sequence>
<dbReference type="Pfam" id="PF01381">
    <property type="entry name" value="HTH_3"/>
    <property type="match status" value="1"/>
</dbReference>
<keyword evidence="1" id="KW-0238">DNA-binding</keyword>
<dbReference type="SMART" id="SM00530">
    <property type="entry name" value="HTH_XRE"/>
    <property type="match status" value="1"/>
</dbReference>
<evidence type="ECO:0000256" key="2">
    <source>
        <dbReference type="SAM" id="Phobius"/>
    </source>
</evidence>
<keyword evidence="2" id="KW-0472">Membrane</keyword>
<dbReference type="SUPFAM" id="SSF47413">
    <property type="entry name" value="lambda repressor-like DNA-binding domains"/>
    <property type="match status" value="1"/>
</dbReference>
<dbReference type="Proteomes" id="UP000327194">
    <property type="component" value="Chromosome"/>
</dbReference>
<feature type="transmembrane region" description="Helical" evidence="2">
    <location>
        <begin position="87"/>
        <end position="109"/>
    </location>
</feature>
<name>A0AAE6P3L2_9LACO</name>
<keyword evidence="2" id="KW-1133">Transmembrane helix</keyword>
<dbReference type="AlphaFoldDB" id="A0AAE6P3L2"/>
<dbReference type="EMBL" id="CP045562">
    <property type="protein sequence ID" value="QFX93242.1"/>
    <property type="molecule type" value="Genomic_DNA"/>
</dbReference>
<organism evidence="4 5">
    <name type="scientific">Fructilactobacillus fructivorans</name>
    <dbReference type="NCBI Taxonomy" id="1614"/>
    <lineage>
        <taxon>Bacteria</taxon>
        <taxon>Bacillati</taxon>
        <taxon>Bacillota</taxon>
        <taxon>Bacilli</taxon>
        <taxon>Lactobacillales</taxon>
        <taxon>Lactobacillaceae</taxon>
        <taxon>Fructilactobacillus</taxon>
    </lineage>
</organism>
<gene>
    <name evidence="4" type="ORF">LF543_06705</name>
</gene>
<evidence type="ECO:0000313" key="5">
    <source>
        <dbReference type="Proteomes" id="UP000327194"/>
    </source>
</evidence>
<dbReference type="InterPro" id="IPR001387">
    <property type="entry name" value="Cro/C1-type_HTH"/>
</dbReference>
<accession>A0AAE6P3L2</accession>
<dbReference type="CDD" id="cd00093">
    <property type="entry name" value="HTH_XRE"/>
    <property type="match status" value="1"/>
</dbReference>
<feature type="domain" description="HTH cro/C1-type" evidence="3">
    <location>
        <begin position="9"/>
        <end position="63"/>
    </location>
</feature>
<dbReference type="KEGG" id="lfv:LF543_06705"/>
<dbReference type="InterPro" id="IPR010982">
    <property type="entry name" value="Lambda_DNA-bd_dom_sf"/>
</dbReference>
<keyword evidence="2" id="KW-0812">Transmembrane</keyword>
<proteinExistence type="predicted"/>
<dbReference type="GO" id="GO:0003677">
    <property type="term" value="F:DNA binding"/>
    <property type="evidence" value="ECO:0007669"/>
    <property type="project" value="UniProtKB-KW"/>
</dbReference>
<evidence type="ECO:0000256" key="1">
    <source>
        <dbReference type="ARBA" id="ARBA00023125"/>
    </source>
</evidence>
<dbReference type="PANTHER" id="PTHR46558:SF15">
    <property type="entry name" value="HELIX-TURN-HELIX DOMAIN PROTEIN"/>
    <property type="match status" value="1"/>
</dbReference>